<dbReference type="PANTHER" id="PTHR33741">
    <property type="entry name" value="TRANSMEMBRANE PROTEIN DDB_G0269096-RELATED"/>
    <property type="match status" value="1"/>
</dbReference>
<gene>
    <name evidence="3" type="ORF">CK623_09620</name>
</gene>
<dbReference type="InterPro" id="IPR007065">
    <property type="entry name" value="HPP"/>
</dbReference>
<dbReference type="InterPro" id="IPR058581">
    <property type="entry name" value="TM_HPP"/>
</dbReference>
<dbReference type="PANTHER" id="PTHR33741:SF5">
    <property type="entry name" value="TRANSMEMBRANE PROTEIN DDB_G0269096-RELATED"/>
    <property type="match status" value="1"/>
</dbReference>
<feature type="transmembrane region" description="Helical" evidence="1">
    <location>
        <begin position="73"/>
        <end position="89"/>
    </location>
</feature>
<comment type="caution">
    <text evidence="3">The sequence shown here is derived from an EMBL/GenBank/DDBJ whole genome shotgun (WGS) entry which is preliminary data.</text>
</comment>
<protein>
    <submittedName>
        <fullName evidence="3">HPP family protein</fullName>
    </submittedName>
</protein>
<evidence type="ECO:0000256" key="1">
    <source>
        <dbReference type="SAM" id="Phobius"/>
    </source>
</evidence>
<evidence type="ECO:0000259" key="2">
    <source>
        <dbReference type="Pfam" id="PF04982"/>
    </source>
</evidence>
<feature type="transmembrane region" description="Helical" evidence="1">
    <location>
        <begin position="123"/>
        <end position="153"/>
    </location>
</feature>
<dbReference type="Pfam" id="PF04982">
    <property type="entry name" value="TM_HPP"/>
    <property type="match status" value="1"/>
</dbReference>
<dbReference type="Proteomes" id="UP000218644">
    <property type="component" value="Unassembled WGS sequence"/>
</dbReference>
<proteinExistence type="predicted"/>
<reference evidence="3 4" key="1">
    <citation type="submission" date="2017-08" db="EMBL/GenBank/DDBJ databases">
        <title>WGS of Clinical strains of the CDC Group NO-1 linked to zoonotic infections in humans.</title>
        <authorList>
            <person name="Bernier A.-M."/>
            <person name="Bernard K."/>
        </authorList>
    </citation>
    <scope>NUCLEOTIDE SEQUENCE [LARGE SCALE GENOMIC DNA]</scope>
    <source>
        <strain evidence="3 4">NML79-0751</strain>
    </source>
</reference>
<name>A0A2A2ALZ7_9BURK</name>
<dbReference type="EMBL" id="NSJD01000015">
    <property type="protein sequence ID" value="PAT39605.1"/>
    <property type="molecule type" value="Genomic_DNA"/>
</dbReference>
<accession>A0A2A2ALZ7</accession>
<keyword evidence="1" id="KW-0472">Membrane</keyword>
<evidence type="ECO:0000313" key="4">
    <source>
        <dbReference type="Proteomes" id="UP000218644"/>
    </source>
</evidence>
<feature type="domain" description="HPP transmembrane region" evidence="2">
    <location>
        <begin position="14"/>
        <end position="163"/>
    </location>
</feature>
<keyword evidence="1" id="KW-0812">Transmembrane</keyword>
<organism evidence="3 4">
    <name type="scientific">Vandammella animalimorsus</name>
    <dbReference type="NCBI Taxonomy" id="2029117"/>
    <lineage>
        <taxon>Bacteria</taxon>
        <taxon>Pseudomonadati</taxon>
        <taxon>Pseudomonadota</taxon>
        <taxon>Betaproteobacteria</taxon>
        <taxon>Burkholderiales</taxon>
        <taxon>Comamonadaceae</taxon>
        <taxon>Vandammella</taxon>
    </lineage>
</organism>
<feature type="transmembrane region" description="Helical" evidence="1">
    <location>
        <begin position="21"/>
        <end position="38"/>
    </location>
</feature>
<feature type="transmembrane region" description="Helical" evidence="1">
    <location>
        <begin position="44"/>
        <end position="61"/>
    </location>
</feature>
<dbReference type="AlphaFoldDB" id="A0A2A2ALZ7"/>
<evidence type="ECO:0000313" key="3">
    <source>
        <dbReference type="EMBL" id="PAT39605.1"/>
    </source>
</evidence>
<keyword evidence="1" id="KW-1133">Transmembrane helix</keyword>
<dbReference type="RefSeq" id="WP_095557281.1">
    <property type="nucleotide sequence ID" value="NZ_NSJD01000015.1"/>
</dbReference>
<sequence length="167" mass="17771">MRDKIFAATEPCPPRLPWRTIAIAWGGAALATAAFAGLASGSQLALILGSFGASCLLVFAYPQSPFAQPRNVIGGHFIASLTGLVFLALLGPHWWSMALAVGSAVALMLICRMPHPPAGSNPLIVMLGGAGWSFLLTPTLLGSLIIVLVALLYNNLSQPRRYPTYWW</sequence>